<evidence type="ECO:0000256" key="1">
    <source>
        <dbReference type="ARBA" id="ARBA00001933"/>
    </source>
</evidence>
<proteinExistence type="inferred from homology"/>
<dbReference type="InterPro" id="IPR015421">
    <property type="entry name" value="PyrdxlP-dep_Trfase_major"/>
</dbReference>
<dbReference type="Proteomes" id="UP000295748">
    <property type="component" value="Chromosome"/>
</dbReference>
<dbReference type="Gene3D" id="3.40.640.10">
    <property type="entry name" value="Type I PLP-dependent aspartate aminotransferase-like (Major domain)"/>
    <property type="match status" value="1"/>
</dbReference>
<gene>
    <name evidence="6" type="ORF">E4K62_00720</name>
</gene>
<protein>
    <submittedName>
        <fullName evidence="6">Threonine aldolase</fullName>
    </submittedName>
</protein>
<comment type="similarity">
    <text evidence="2">Belongs to the threonine aldolase family.</text>
</comment>
<evidence type="ECO:0000256" key="3">
    <source>
        <dbReference type="ARBA" id="ARBA00022898"/>
    </source>
</evidence>
<feature type="region of interest" description="Disordered" evidence="4">
    <location>
        <begin position="1"/>
        <end position="34"/>
    </location>
</feature>
<organism evidence="6 7">
    <name type="scientific">Microbacterium wangchenii</name>
    <dbReference type="NCBI Taxonomy" id="2541726"/>
    <lineage>
        <taxon>Bacteria</taxon>
        <taxon>Bacillati</taxon>
        <taxon>Actinomycetota</taxon>
        <taxon>Actinomycetes</taxon>
        <taxon>Micrococcales</taxon>
        <taxon>Microbacteriaceae</taxon>
        <taxon>Microbacterium</taxon>
    </lineage>
</organism>
<name>A0ABX5SR44_9MICO</name>
<evidence type="ECO:0000259" key="5">
    <source>
        <dbReference type="Pfam" id="PF01212"/>
    </source>
</evidence>
<keyword evidence="7" id="KW-1185">Reference proteome</keyword>
<dbReference type="EMBL" id="CP038266">
    <property type="protein sequence ID" value="QBR87349.1"/>
    <property type="molecule type" value="Genomic_DNA"/>
</dbReference>
<feature type="compositionally biased region" description="Polar residues" evidence="4">
    <location>
        <begin position="20"/>
        <end position="30"/>
    </location>
</feature>
<dbReference type="PANTHER" id="PTHR48097">
    <property type="entry name" value="L-THREONINE ALDOLASE-RELATED"/>
    <property type="match status" value="1"/>
</dbReference>
<accession>A0ABX5SR44</accession>
<keyword evidence="3" id="KW-0663">Pyridoxal phosphate</keyword>
<evidence type="ECO:0000313" key="6">
    <source>
        <dbReference type="EMBL" id="QBR87349.1"/>
    </source>
</evidence>
<evidence type="ECO:0000256" key="2">
    <source>
        <dbReference type="ARBA" id="ARBA00006966"/>
    </source>
</evidence>
<feature type="domain" description="Aromatic amino acid beta-eliminating lyase/threonine aldolase" evidence="5">
    <location>
        <begin position="76"/>
        <end position="312"/>
    </location>
</feature>
<reference evidence="6 7" key="1">
    <citation type="submission" date="2019-03" db="EMBL/GenBank/DDBJ databases">
        <authorList>
            <person name="Dong K."/>
        </authorList>
    </citation>
    <scope>NUCLEOTIDE SEQUENCE [LARGE SCALE GENOMIC DNA]</scope>
    <source>
        <strain evidence="7">dk512</strain>
    </source>
</reference>
<evidence type="ECO:0000313" key="7">
    <source>
        <dbReference type="Proteomes" id="UP000295748"/>
    </source>
</evidence>
<sequence length="395" mass="42725">MRSRGVWFASRRGSVATPCGGQSASMTDTASTDDRRRMWDASRRAHHLLSGERPLTMTEQLERLTAGSADLDRRGDVYGDGVMRELEERIAAMLGMPDALWLPTGTMAQQIALRCWAERAGTTRVVLHPRHHTLLNEEDAVTALAALTPVFATEEPRYATAEETGAAARGAAAVVFEVPFQDLGYELPPWADFRAAVGAARAADAAVHLDGARLWDAAAVWRRDTAEVAALADSVYLSLYKAPGAMSGAALAGDAELIDRARTWRIRYGGQLFSAWPAVVGALRGLDERVSRVPMWTAHAGVIAGALDDVGMRPLPSAPRPREFFVRAEASAADMNRAVLEVTETTGWRFLHGWWAEEGGGALAEMTTADPALDWTADDVHRVGRLVADRAGGTR</sequence>
<evidence type="ECO:0000256" key="4">
    <source>
        <dbReference type="SAM" id="MobiDB-lite"/>
    </source>
</evidence>
<dbReference type="PANTHER" id="PTHR48097:SF9">
    <property type="entry name" value="L-THREONINE ALDOLASE"/>
    <property type="match status" value="1"/>
</dbReference>
<dbReference type="SUPFAM" id="SSF53383">
    <property type="entry name" value="PLP-dependent transferases"/>
    <property type="match status" value="1"/>
</dbReference>
<dbReference type="InterPro" id="IPR001597">
    <property type="entry name" value="ArAA_b-elim_lyase/Thr_aldolase"/>
</dbReference>
<comment type="cofactor">
    <cofactor evidence="1">
        <name>pyridoxal 5'-phosphate</name>
        <dbReference type="ChEBI" id="CHEBI:597326"/>
    </cofactor>
</comment>
<dbReference type="Pfam" id="PF01212">
    <property type="entry name" value="Beta_elim_lyase"/>
    <property type="match status" value="1"/>
</dbReference>
<dbReference type="InterPro" id="IPR015424">
    <property type="entry name" value="PyrdxlP-dep_Trfase"/>
</dbReference>